<protein>
    <recommendedName>
        <fullName evidence="9">Tyrosine recombinase XerC</fullName>
    </recommendedName>
</protein>
<comment type="similarity">
    <text evidence="9">Belongs to the 'phage' integrase family. XerC subfamily.</text>
</comment>
<dbReference type="GO" id="GO:0009037">
    <property type="term" value="F:tyrosine-based site-specific recombinase activity"/>
    <property type="evidence" value="ECO:0007669"/>
    <property type="project" value="UniProtKB-UniRule"/>
</dbReference>
<comment type="function">
    <text evidence="9">Site-specific tyrosine recombinase, which acts by catalyzing the cutting and rejoining of the recombining DNA molecules. The XerC-XerD complex is essential to convert dimers of the bacterial chromosome into monomers to permit their segregation at cell division. It also contributes to the segregational stability of plasmids.</text>
</comment>
<dbReference type="Gene3D" id="1.10.150.130">
    <property type="match status" value="1"/>
</dbReference>
<keyword evidence="6 9" id="KW-0238">DNA-binding</keyword>
<evidence type="ECO:0000313" key="14">
    <source>
        <dbReference type="Proteomes" id="UP000231693"/>
    </source>
</evidence>
<evidence type="ECO:0000256" key="6">
    <source>
        <dbReference type="ARBA" id="ARBA00023125"/>
    </source>
</evidence>
<feature type="active site" description="O-(3'-phospho-DNA)-tyrosine intermediate" evidence="9">
    <location>
        <position position="306"/>
    </location>
</feature>
<dbReference type="GO" id="GO:0006313">
    <property type="term" value="P:DNA transposition"/>
    <property type="evidence" value="ECO:0007669"/>
    <property type="project" value="UniProtKB-UniRule"/>
</dbReference>
<evidence type="ECO:0000256" key="9">
    <source>
        <dbReference type="HAMAP-Rule" id="MF_01808"/>
    </source>
</evidence>
<dbReference type="GO" id="GO:0007059">
    <property type="term" value="P:chromosome segregation"/>
    <property type="evidence" value="ECO:0007669"/>
    <property type="project" value="UniProtKB-UniRule"/>
</dbReference>
<dbReference type="GO" id="GO:0005737">
    <property type="term" value="C:cytoplasm"/>
    <property type="evidence" value="ECO:0007669"/>
    <property type="project" value="UniProtKB-SubCell"/>
</dbReference>
<keyword evidence="2 9" id="KW-0963">Cytoplasm</keyword>
<dbReference type="GO" id="GO:0051301">
    <property type="term" value="P:cell division"/>
    <property type="evidence" value="ECO:0007669"/>
    <property type="project" value="UniProtKB-KW"/>
</dbReference>
<keyword evidence="4 9" id="KW-0159">Chromosome partition</keyword>
<dbReference type="PANTHER" id="PTHR30349:SF77">
    <property type="entry name" value="TYROSINE RECOMBINASE XERC"/>
    <property type="match status" value="1"/>
</dbReference>
<dbReference type="EMBL" id="PGFE01000006">
    <property type="protein sequence ID" value="PJJ68996.1"/>
    <property type="molecule type" value="Genomic_DNA"/>
</dbReference>
<evidence type="ECO:0000256" key="10">
    <source>
        <dbReference type="SAM" id="MobiDB-lite"/>
    </source>
</evidence>
<dbReference type="Pfam" id="PF02899">
    <property type="entry name" value="Phage_int_SAM_1"/>
    <property type="match status" value="1"/>
</dbReference>
<comment type="subcellular location">
    <subcellularLocation>
        <location evidence="1 9">Cytoplasm</location>
    </subcellularLocation>
</comment>
<feature type="active site" evidence="9">
    <location>
        <position position="177"/>
    </location>
</feature>
<feature type="active site" evidence="9">
    <location>
        <position position="201"/>
    </location>
</feature>
<dbReference type="Proteomes" id="UP000231693">
    <property type="component" value="Unassembled WGS sequence"/>
</dbReference>
<dbReference type="Gene3D" id="1.10.443.10">
    <property type="entry name" value="Intergrase catalytic core"/>
    <property type="match status" value="1"/>
</dbReference>
<keyword evidence="7 9" id="KW-0233">DNA recombination</keyword>
<dbReference type="AlphaFoldDB" id="A0A2M9CCD5"/>
<dbReference type="Pfam" id="PF00589">
    <property type="entry name" value="Phage_integrase"/>
    <property type="match status" value="1"/>
</dbReference>
<feature type="active site" evidence="9">
    <location>
        <position position="271"/>
    </location>
</feature>
<feature type="active site" evidence="9">
    <location>
        <position position="274"/>
    </location>
</feature>
<dbReference type="InterPro" id="IPR010998">
    <property type="entry name" value="Integrase_recombinase_N"/>
</dbReference>
<gene>
    <name evidence="9" type="primary">xerC</name>
    <name evidence="13" type="ORF">CLV28_2803</name>
</gene>
<evidence type="ECO:0000256" key="7">
    <source>
        <dbReference type="ARBA" id="ARBA00023172"/>
    </source>
</evidence>
<reference evidence="13 14" key="1">
    <citation type="submission" date="2017-11" db="EMBL/GenBank/DDBJ databases">
        <title>Genomic Encyclopedia of Archaeal and Bacterial Type Strains, Phase II (KMG-II): From Individual Species to Whole Genera.</title>
        <authorList>
            <person name="Goeker M."/>
        </authorList>
    </citation>
    <scope>NUCLEOTIDE SEQUENCE [LARGE SCALE GENOMIC DNA]</scope>
    <source>
        <strain evidence="13 14">DSM 25478</strain>
    </source>
</reference>
<organism evidence="13 14">
    <name type="scientific">Sediminihabitans luteus</name>
    <dbReference type="NCBI Taxonomy" id="1138585"/>
    <lineage>
        <taxon>Bacteria</taxon>
        <taxon>Bacillati</taxon>
        <taxon>Actinomycetota</taxon>
        <taxon>Actinomycetes</taxon>
        <taxon>Micrococcales</taxon>
        <taxon>Cellulomonadaceae</taxon>
        <taxon>Sediminihabitans</taxon>
    </lineage>
</organism>
<keyword evidence="8 9" id="KW-0131">Cell cycle</keyword>
<name>A0A2M9CCD5_9CELL</name>
<evidence type="ECO:0000259" key="11">
    <source>
        <dbReference type="PROSITE" id="PS51898"/>
    </source>
</evidence>
<evidence type="ECO:0000256" key="4">
    <source>
        <dbReference type="ARBA" id="ARBA00022829"/>
    </source>
</evidence>
<feature type="compositionally biased region" description="Basic and acidic residues" evidence="10">
    <location>
        <begin position="1"/>
        <end position="11"/>
    </location>
</feature>
<dbReference type="PROSITE" id="PS51900">
    <property type="entry name" value="CB"/>
    <property type="match status" value="1"/>
</dbReference>
<feature type="domain" description="Tyr recombinase" evidence="11">
    <location>
        <begin position="133"/>
        <end position="319"/>
    </location>
</feature>
<sequence>MEVERGSERLTRTRPPARHTDQVTTESTTDDDAVGAFAEHLTLGRGLAANSVRAYVRDVEHLLAFVGPDVPLDAIDLAALRAWLAQGSERGHARATLARRGASARAFFAWARRTGRVDVDPAVRLASPRVARRLPTVLEVDPARVLMERARELAQDGSPEAVRAWVAVELLYATGARVSELVGLDVGDVDRAERTVRVLGKGAKERVVPFGVPAGRALDAWLSGPRAHLDRGTAGAALLIGDRGGRWGQRQVRETVHRLAALAAVDDVAPHDLRHSAATHLLAGGSDLRTVQEVLGHSSLATTERYTHVSADRLRASFEQAFPRA</sequence>
<evidence type="ECO:0000256" key="5">
    <source>
        <dbReference type="ARBA" id="ARBA00022908"/>
    </source>
</evidence>
<evidence type="ECO:0000259" key="12">
    <source>
        <dbReference type="PROSITE" id="PS51900"/>
    </source>
</evidence>
<keyword evidence="3 9" id="KW-0132">Cell division</keyword>
<dbReference type="GO" id="GO:0003677">
    <property type="term" value="F:DNA binding"/>
    <property type="evidence" value="ECO:0007669"/>
    <property type="project" value="UniProtKB-UniRule"/>
</dbReference>
<dbReference type="PROSITE" id="PS51898">
    <property type="entry name" value="TYR_RECOMBINASE"/>
    <property type="match status" value="1"/>
</dbReference>
<dbReference type="InterPro" id="IPR044068">
    <property type="entry name" value="CB"/>
</dbReference>
<dbReference type="InterPro" id="IPR013762">
    <property type="entry name" value="Integrase-like_cat_sf"/>
</dbReference>
<proteinExistence type="inferred from homology"/>
<accession>A0A2M9CCD5</accession>
<dbReference type="InterPro" id="IPR023009">
    <property type="entry name" value="Tyrosine_recombinase_XerC/XerD"/>
</dbReference>
<feature type="region of interest" description="Disordered" evidence="10">
    <location>
        <begin position="1"/>
        <end position="31"/>
    </location>
</feature>
<evidence type="ECO:0000256" key="8">
    <source>
        <dbReference type="ARBA" id="ARBA00023306"/>
    </source>
</evidence>
<dbReference type="InterPro" id="IPR002104">
    <property type="entry name" value="Integrase_catalytic"/>
</dbReference>
<feature type="domain" description="Core-binding (CB)" evidence="12">
    <location>
        <begin position="28"/>
        <end position="112"/>
    </location>
</feature>
<evidence type="ECO:0000256" key="1">
    <source>
        <dbReference type="ARBA" id="ARBA00004496"/>
    </source>
</evidence>
<dbReference type="InterPro" id="IPR004107">
    <property type="entry name" value="Integrase_SAM-like_N"/>
</dbReference>
<feature type="active site" evidence="9">
    <location>
        <position position="297"/>
    </location>
</feature>
<dbReference type="InterPro" id="IPR011010">
    <property type="entry name" value="DNA_brk_join_enz"/>
</dbReference>
<comment type="subunit">
    <text evidence="9">Forms a cyclic heterotetrameric complex composed of two molecules of XerC and two molecules of XerD.</text>
</comment>
<dbReference type="SUPFAM" id="SSF56349">
    <property type="entry name" value="DNA breaking-rejoining enzymes"/>
    <property type="match status" value="1"/>
</dbReference>
<dbReference type="HAMAP" id="MF_01808">
    <property type="entry name" value="Recomb_XerC_XerD"/>
    <property type="match status" value="1"/>
</dbReference>
<evidence type="ECO:0000256" key="3">
    <source>
        <dbReference type="ARBA" id="ARBA00022618"/>
    </source>
</evidence>
<evidence type="ECO:0000313" key="13">
    <source>
        <dbReference type="EMBL" id="PJJ68996.1"/>
    </source>
</evidence>
<keyword evidence="5 9" id="KW-0229">DNA integration</keyword>
<dbReference type="InterPro" id="IPR050090">
    <property type="entry name" value="Tyrosine_recombinase_XerCD"/>
</dbReference>
<comment type="caution">
    <text evidence="13">The sequence shown here is derived from an EMBL/GenBank/DDBJ whole genome shotgun (WGS) entry which is preliminary data.</text>
</comment>
<dbReference type="PANTHER" id="PTHR30349">
    <property type="entry name" value="PHAGE INTEGRASE-RELATED"/>
    <property type="match status" value="1"/>
</dbReference>
<keyword evidence="14" id="KW-1185">Reference proteome</keyword>
<evidence type="ECO:0000256" key="2">
    <source>
        <dbReference type="ARBA" id="ARBA00022490"/>
    </source>
</evidence>